<feature type="coiled-coil region" evidence="1">
    <location>
        <begin position="722"/>
        <end position="824"/>
    </location>
</feature>
<feature type="region of interest" description="Disordered" evidence="2">
    <location>
        <begin position="280"/>
        <end position="299"/>
    </location>
</feature>
<keyword evidence="1" id="KW-0175">Coiled coil</keyword>
<evidence type="ECO:0000313" key="3">
    <source>
        <dbReference type="EMBL" id="KAK7695003.1"/>
    </source>
</evidence>
<dbReference type="AlphaFoldDB" id="A0AAW0GNQ6"/>
<feature type="region of interest" description="Disordered" evidence="2">
    <location>
        <begin position="1"/>
        <end position="102"/>
    </location>
</feature>
<feature type="compositionally biased region" description="Low complexity" evidence="2">
    <location>
        <begin position="49"/>
        <end position="62"/>
    </location>
</feature>
<evidence type="ECO:0000313" key="4">
    <source>
        <dbReference type="Proteomes" id="UP001385951"/>
    </source>
</evidence>
<sequence>MAKSSKRSPQNAAVNQRAVSPDQRARSPNAFSSNRAASPPGENYGQSLGMAGAAAMNMNGVNGTVGRAASPQGTYYAQSTPSAAPNGYTHGGTKGGSTGNVAGDLLRELRDKDVEVEAMKKKEAWMKAALAKATRSGFVYADPDELGPNAEDDDIDGRKISEMVINLKHLKAKLQASVVEQAKQASDRISEAEKMRSSAMQEAAYYRAKLAALEASSLPEASRLDRDRIVELERQLTMANEFRGEQERKFQELSESVALQTALFEQAEARAEEASKRADMLTEAHDRSAQQQSSLRERHSAMEATIRDQSDKILTQASTIEQIEADNMKLQAQFDELSHTRDQHVRALEQARSALQTASGRAEEVDTKYQRAQEQIGQLEGDIAELRGELEQRNGEVDNARARIVELEDAWAKSREEADNFRALTTGSLGELLDTHRDLKSDEDRAARGHAEKVHAMEGEITRIRDMLKDTSRRADDLQSELSRERQKIRDLELDSLALRSQMVGLRAQLSSSLAESGRLRKELAVKEVELRDRTHEQSSLGVRLDMLRNYLAEQGIVEGQDLKSGRVSPTRIAELEDQITETTRLQQRTERDLQKVLQQKRDAEARVESLTSEVVQLQNSPQPNGVDVNAETRAHEAEKKLEETESTYKARLAQLEDDYQLAVHYVKGTEKMMRKMKDELTKQKTLNQNLQSELEGRSDPGSRIRALNGRGTPSSESSDAHEVLRNQLIDAQRQVQRLNGDNRELRLRIDTLERDLEHMRDNVIASQRESDERLSRIEELEQDVERLQNSLVIARGGHDETLLEQLSNENTSLKRENEQLSHKIGLLLEVDQPSFGARPISGISERRVSTSSSENAMAFEHLSSELDDWQRQLASSMSSRRPIADFESSPLGHNRNRSRP</sequence>
<feature type="region of interest" description="Disordered" evidence="2">
    <location>
        <begin position="874"/>
        <end position="901"/>
    </location>
</feature>
<dbReference type="Gene3D" id="1.10.287.1490">
    <property type="match status" value="1"/>
</dbReference>
<protein>
    <submittedName>
        <fullName evidence="3">Uncharacterized protein</fullName>
    </submittedName>
</protein>
<evidence type="ECO:0000256" key="1">
    <source>
        <dbReference type="SAM" id="Coils"/>
    </source>
</evidence>
<reference evidence="3 4" key="1">
    <citation type="submission" date="2022-09" db="EMBL/GenBank/DDBJ databases">
        <authorList>
            <person name="Palmer J.M."/>
        </authorList>
    </citation>
    <scope>NUCLEOTIDE SEQUENCE [LARGE SCALE GENOMIC DNA]</scope>
    <source>
        <strain evidence="3 4">DSM 7382</strain>
    </source>
</reference>
<dbReference type="Proteomes" id="UP001385951">
    <property type="component" value="Unassembled WGS sequence"/>
</dbReference>
<feature type="coiled-coil region" evidence="1">
    <location>
        <begin position="461"/>
        <end position="495"/>
    </location>
</feature>
<keyword evidence="4" id="KW-1185">Reference proteome</keyword>
<comment type="caution">
    <text evidence="3">The sequence shown here is derived from an EMBL/GenBank/DDBJ whole genome shotgun (WGS) entry which is preliminary data.</text>
</comment>
<feature type="coiled-coil region" evidence="1">
    <location>
        <begin position="320"/>
        <end position="417"/>
    </location>
</feature>
<name>A0AAW0GNQ6_9APHY</name>
<accession>A0AAW0GNQ6</accession>
<feature type="compositionally biased region" description="Polar residues" evidence="2">
    <location>
        <begin position="71"/>
        <end position="83"/>
    </location>
</feature>
<feature type="compositionally biased region" description="Gly residues" evidence="2">
    <location>
        <begin position="89"/>
        <end position="98"/>
    </location>
</feature>
<dbReference type="SUPFAM" id="SSF57997">
    <property type="entry name" value="Tropomyosin"/>
    <property type="match status" value="1"/>
</dbReference>
<feature type="region of interest" description="Disordered" evidence="2">
    <location>
        <begin position="692"/>
        <end position="720"/>
    </location>
</feature>
<feature type="compositionally biased region" description="Polar residues" evidence="2">
    <location>
        <begin position="7"/>
        <end position="18"/>
    </location>
</feature>
<dbReference type="EMBL" id="JASBNA010000002">
    <property type="protein sequence ID" value="KAK7695003.1"/>
    <property type="molecule type" value="Genomic_DNA"/>
</dbReference>
<proteinExistence type="predicted"/>
<gene>
    <name evidence="3" type="ORF">QCA50_002191</name>
</gene>
<evidence type="ECO:0000256" key="2">
    <source>
        <dbReference type="SAM" id="MobiDB-lite"/>
    </source>
</evidence>
<organism evidence="3 4">
    <name type="scientific">Cerrena zonata</name>
    <dbReference type="NCBI Taxonomy" id="2478898"/>
    <lineage>
        <taxon>Eukaryota</taxon>
        <taxon>Fungi</taxon>
        <taxon>Dikarya</taxon>
        <taxon>Basidiomycota</taxon>
        <taxon>Agaricomycotina</taxon>
        <taxon>Agaricomycetes</taxon>
        <taxon>Polyporales</taxon>
        <taxon>Cerrenaceae</taxon>
        <taxon>Cerrena</taxon>
    </lineage>
</organism>